<feature type="domain" description="AMP-dependent synthetase/ligase" evidence="5">
    <location>
        <begin position="68"/>
        <end position="436"/>
    </location>
</feature>
<keyword evidence="8" id="KW-1185">Reference proteome</keyword>
<keyword evidence="3" id="KW-0436">Ligase</keyword>
<dbReference type="Proteomes" id="UP001432027">
    <property type="component" value="Unassembled WGS sequence"/>
</dbReference>
<dbReference type="InterPro" id="IPR025110">
    <property type="entry name" value="AMP-bd_C"/>
</dbReference>
<reference evidence="7" key="1">
    <citation type="submission" date="2023-10" db="EMBL/GenBank/DDBJ databases">
        <title>Genome assembly of Pristionchus species.</title>
        <authorList>
            <person name="Yoshida K."/>
            <person name="Sommer R.J."/>
        </authorList>
    </citation>
    <scope>NUCLEOTIDE SEQUENCE</scope>
    <source>
        <strain evidence="7">RS0144</strain>
    </source>
</reference>
<dbReference type="InterPro" id="IPR020845">
    <property type="entry name" value="AMP-binding_CS"/>
</dbReference>
<dbReference type="PANTHER" id="PTHR24096">
    <property type="entry name" value="LONG-CHAIN-FATTY-ACID--COA LIGASE"/>
    <property type="match status" value="1"/>
</dbReference>
<dbReference type="InterPro" id="IPR000873">
    <property type="entry name" value="AMP-dep_synth/lig_dom"/>
</dbReference>
<evidence type="ECO:0000259" key="6">
    <source>
        <dbReference type="Pfam" id="PF13193"/>
    </source>
</evidence>
<dbReference type="GO" id="GO:0005777">
    <property type="term" value="C:peroxisome"/>
    <property type="evidence" value="ECO:0007669"/>
    <property type="project" value="UniProtKB-SubCell"/>
</dbReference>
<evidence type="ECO:0000313" key="7">
    <source>
        <dbReference type="EMBL" id="GMS94640.1"/>
    </source>
</evidence>
<evidence type="ECO:0000259" key="5">
    <source>
        <dbReference type="Pfam" id="PF00501"/>
    </source>
</evidence>
<dbReference type="Gene3D" id="3.30.300.30">
    <property type="match status" value="1"/>
</dbReference>
<dbReference type="Pfam" id="PF13193">
    <property type="entry name" value="AMP-binding_C"/>
    <property type="match status" value="1"/>
</dbReference>
<dbReference type="Pfam" id="PF00501">
    <property type="entry name" value="AMP-binding"/>
    <property type="match status" value="1"/>
</dbReference>
<evidence type="ECO:0000256" key="2">
    <source>
        <dbReference type="ARBA" id="ARBA00006432"/>
    </source>
</evidence>
<dbReference type="PANTHER" id="PTHR24096:SF149">
    <property type="entry name" value="AMP-BINDING DOMAIN-CONTAINING PROTEIN-RELATED"/>
    <property type="match status" value="1"/>
</dbReference>
<feature type="domain" description="AMP-binding enzyme C-terminal" evidence="6">
    <location>
        <begin position="491"/>
        <end position="566"/>
    </location>
</feature>
<accession>A0AAV5TJN4</accession>
<gene>
    <name evidence="7" type="ORF">PENTCL1PPCAC_16815</name>
</gene>
<dbReference type="InterPro" id="IPR042099">
    <property type="entry name" value="ANL_N_sf"/>
</dbReference>
<evidence type="ECO:0000256" key="4">
    <source>
        <dbReference type="ARBA" id="ARBA00023140"/>
    </source>
</evidence>
<dbReference type="PROSITE" id="PS00455">
    <property type="entry name" value="AMP_BINDING"/>
    <property type="match status" value="1"/>
</dbReference>
<dbReference type="AlphaFoldDB" id="A0AAV5TJN4"/>
<dbReference type="SUPFAM" id="SSF56801">
    <property type="entry name" value="Acetyl-CoA synthetase-like"/>
    <property type="match status" value="1"/>
</dbReference>
<comment type="subcellular location">
    <subcellularLocation>
        <location evidence="1">Peroxisome</location>
    </subcellularLocation>
</comment>
<dbReference type="GO" id="GO:0016405">
    <property type="term" value="F:CoA-ligase activity"/>
    <property type="evidence" value="ECO:0007669"/>
    <property type="project" value="TreeGrafter"/>
</dbReference>
<protein>
    <recommendedName>
        <fullName evidence="9">AMP-binding protein</fullName>
    </recommendedName>
</protein>
<keyword evidence="4" id="KW-0576">Peroxisome</keyword>
<comment type="caution">
    <text evidence="7">The sequence shown here is derived from an EMBL/GenBank/DDBJ whole genome shotgun (WGS) entry which is preliminary data.</text>
</comment>
<dbReference type="InterPro" id="IPR045851">
    <property type="entry name" value="AMP-bd_C_sf"/>
</dbReference>
<dbReference type="Gene3D" id="3.40.50.12780">
    <property type="entry name" value="N-terminal domain of ligase-like"/>
    <property type="match status" value="1"/>
</dbReference>
<organism evidence="7 8">
    <name type="scientific">Pristionchus entomophagus</name>
    <dbReference type="NCBI Taxonomy" id="358040"/>
    <lineage>
        <taxon>Eukaryota</taxon>
        <taxon>Metazoa</taxon>
        <taxon>Ecdysozoa</taxon>
        <taxon>Nematoda</taxon>
        <taxon>Chromadorea</taxon>
        <taxon>Rhabditida</taxon>
        <taxon>Rhabditina</taxon>
        <taxon>Diplogasteromorpha</taxon>
        <taxon>Diplogasteroidea</taxon>
        <taxon>Neodiplogasteridae</taxon>
        <taxon>Pristionchus</taxon>
    </lineage>
</organism>
<dbReference type="EMBL" id="BTSX01000004">
    <property type="protein sequence ID" value="GMS94640.1"/>
    <property type="molecule type" value="Genomic_DNA"/>
</dbReference>
<proteinExistence type="inferred from homology"/>
<evidence type="ECO:0000256" key="1">
    <source>
        <dbReference type="ARBA" id="ARBA00004275"/>
    </source>
</evidence>
<evidence type="ECO:0008006" key="9">
    <source>
        <dbReference type="Google" id="ProtNLM"/>
    </source>
</evidence>
<name>A0AAV5TJN4_9BILA</name>
<comment type="similarity">
    <text evidence="2">Belongs to the ATP-dependent AMP-binding enzyme family.</text>
</comment>
<sequence>DRHYIPTCSTSFLAFSVMATTTTPISQNRQLLEEWRTTLNNEVVKSPCTSVPIPEETIIEKVLRSLKVHASKHPEKAAVIEASNQARSLTYQQIHDRALSFASFLTSRGFGMGDRLTAALPNSIEWPVMHLGTWAVGGTMVGSSAAFKLYETVYQLQDSSSSIVVTSEQLLDTFIEAAKECPTAKTIICVRTSKKPLPEGIIDFEDTLKFAPLRTIAPVTPVTVCMVYYSSGTTGQPKGIIHTHRTFYCTLEVMRSHWLHEIYPVLGVKEFDWYKESQIVTSSCYHILGFALVNWFLITGSQLVLMKAFDGDVYLDCIEKYKPRFLIVAPPIFAYLTKDTKGKTDPISSVQMIMCSTAPLSQDMSDEFLNSHPNVKYIVQGYGMTEVGFSHAPLLLEEGANASAGVIIDPDTLQPCKQGQRGEVCVRGAPQTIGYLNKPEATKALVDEEGWVHTGDIGYIDERGLLYIVDRLKELIKVNYMNQSLQVPPAELEGVLLSHHRIRDAAIVGIPDDARGELVRAYVVKADDALTAKEVENLVADKLADFKHITGGVVFVEAIPRSPLGKILRRVLREINAA</sequence>
<feature type="non-terminal residue" evidence="7">
    <location>
        <position position="1"/>
    </location>
</feature>
<evidence type="ECO:0000313" key="8">
    <source>
        <dbReference type="Proteomes" id="UP001432027"/>
    </source>
</evidence>
<evidence type="ECO:0000256" key="3">
    <source>
        <dbReference type="ARBA" id="ARBA00022598"/>
    </source>
</evidence>